<feature type="non-terminal residue" evidence="1">
    <location>
        <position position="1"/>
    </location>
</feature>
<organism evidence="1 2">
    <name type="scientific">Gymnopus androsaceus JB14</name>
    <dbReference type="NCBI Taxonomy" id="1447944"/>
    <lineage>
        <taxon>Eukaryota</taxon>
        <taxon>Fungi</taxon>
        <taxon>Dikarya</taxon>
        <taxon>Basidiomycota</taxon>
        <taxon>Agaricomycotina</taxon>
        <taxon>Agaricomycetes</taxon>
        <taxon>Agaricomycetidae</taxon>
        <taxon>Agaricales</taxon>
        <taxon>Marasmiineae</taxon>
        <taxon>Omphalotaceae</taxon>
        <taxon>Gymnopus</taxon>
    </lineage>
</organism>
<evidence type="ECO:0000313" key="1">
    <source>
        <dbReference type="EMBL" id="KAE9400917.1"/>
    </source>
</evidence>
<dbReference type="AlphaFoldDB" id="A0A6A4HVH5"/>
<keyword evidence="2" id="KW-1185">Reference proteome</keyword>
<reference evidence="1" key="1">
    <citation type="journal article" date="2019" name="Environ. Microbiol.">
        <title>Fungal ecological strategies reflected in gene transcription - a case study of two litter decomposers.</title>
        <authorList>
            <person name="Barbi F."/>
            <person name="Kohler A."/>
            <person name="Barry K."/>
            <person name="Baskaran P."/>
            <person name="Daum C."/>
            <person name="Fauchery L."/>
            <person name="Ihrmark K."/>
            <person name="Kuo A."/>
            <person name="LaButti K."/>
            <person name="Lipzen A."/>
            <person name="Morin E."/>
            <person name="Grigoriev I.V."/>
            <person name="Henrissat B."/>
            <person name="Lindahl B."/>
            <person name="Martin F."/>
        </authorList>
    </citation>
    <scope>NUCLEOTIDE SEQUENCE</scope>
    <source>
        <strain evidence="1">JB14</strain>
    </source>
</reference>
<dbReference type="EMBL" id="ML769452">
    <property type="protein sequence ID" value="KAE9400917.1"/>
    <property type="molecule type" value="Genomic_DNA"/>
</dbReference>
<gene>
    <name evidence="1" type="ORF">BT96DRAFT_1095915</name>
</gene>
<evidence type="ECO:0000313" key="2">
    <source>
        <dbReference type="Proteomes" id="UP000799118"/>
    </source>
</evidence>
<protein>
    <submittedName>
        <fullName evidence="1">Uncharacterized protein</fullName>
    </submittedName>
</protein>
<dbReference type="Proteomes" id="UP000799118">
    <property type="component" value="Unassembled WGS sequence"/>
</dbReference>
<sequence length="74" mass="8718">WPEPWAPPDWTVTANLQYEYVYNGFKLLSLLEWHKTCLSILIVLQTIDQAHWFEEAMVTMNLEIAMNGQVEVNH</sequence>
<name>A0A6A4HVH5_9AGAR</name>
<accession>A0A6A4HVH5</accession>
<proteinExistence type="predicted"/>
<dbReference type="OrthoDB" id="2501483at2759"/>